<evidence type="ECO:0000313" key="2">
    <source>
        <dbReference type="EMBL" id="AZQ43059.1"/>
    </source>
</evidence>
<feature type="domain" description="Thioredoxin" evidence="1">
    <location>
        <begin position="339"/>
        <end position="483"/>
    </location>
</feature>
<dbReference type="SUPFAM" id="SSF52833">
    <property type="entry name" value="Thioredoxin-like"/>
    <property type="match status" value="1"/>
</dbReference>
<gene>
    <name evidence="2" type="ORF">EJ995_01980</name>
</gene>
<dbReference type="Gene3D" id="3.40.30.10">
    <property type="entry name" value="Glutaredoxin"/>
    <property type="match status" value="1"/>
</dbReference>
<evidence type="ECO:0000313" key="3">
    <source>
        <dbReference type="Proteomes" id="UP000279600"/>
    </source>
</evidence>
<sequence length="485" mass="56284">MRYTVLATIIFAFLVSCDKKNHKTELIEQTEIVLELEGFDIDSDKRFIQISIENGLQPIKEQLDINAQGKVNFNFFTKRKREVLFTYEGYRFKAFVSPGESFHAIIPFDELTDYTSYYPNLKIEPSENSNLNYQIIKYGNHIDSLINTSTNGFSNDGNVNELDYANLRIREMNKQIADLKSHFNEVDNSEFISWAVSEIKNYAGNDLSLYPFVNGINEEVHADHTYFKFISKVEDDLSYLTHSKLNYLESLSTSHMIMSNVSNKYKEKREELENKGLNNFPIAYDKIKTYLNKKDGEIMMASLFMDTYRVPKSYADSLNGLVDGKLINQVHSIQESENINIINALKSFKLTDQEREPLLKIYDNADGKVIYHDFWFSTCAPCMMEMPYYNKFIESADDTVVEFVFYGVYMEEEQWQKTIEQFDLQGRHLLLNKNQLAFFEKYFDVYGYPHHHFVLSNGTIGDKTNLGPGSPKGLSELIENALTIE</sequence>
<dbReference type="PROSITE" id="PS51352">
    <property type="entry name" value="THIOREDOXIN_2"/>
    <property type="match status" value="1"/>
</dbReference>
<dbReference type="InterPro" id="IPR050553">
    <property type="entry name" value="Thioredoxin_ResA/DsbE_sf"/>
</dbReference>
<dbReference type="PROSITE" id="PS51257">
    <property type="entry name" value="PROKAR_LIPOPROTEIN"/>
    <property type="match status" value="1"/>
</dbReference>
<dbReference type="KEGG" id="noj:EJ995_01980"/>
<dbReference type="PANTHER" id="PTHR42852:SF13">
    <property type="entry name" value="PROTEIN DIPZ"/>
    <property type="match status" value="1"/>
</dbReference>
<dbReference type="RefSeq" id="WP_126445097.1">
    <property type="nucleotide sequence ID" value="NZ_CP034549.1"/>
</dbReference>
<dbReference type="EMBL" id="CP034549">
    <property type="protein sequence ID" value="AZQ43059.1"/>
    <property type="molecule type" value="Genomic_DNA"/>
</dbReference>
<dbReference type="PANTHER" id="PTHR42852">
    <property type="entry name" value="THIOL:DISULFIDE INTERCHANGE PROTEIN DSBE"/>
    <property type="match status" value="1"/>
</dbReference>
<keyword evidence="3" id="KW-1185">Reference proteome</keyword>
<dbReference type="OrthoDB" id="9815205at2"/>
<dbReference type="InterPro" id="IPR013766">
    <property type="entry name" value="Thioredoxin_domain"/>
</dbReference>
<dbReference type="AlphaFoldDB" id="A0A3S9MV54"/>
<dbReference type="InterPro" id="IPR036249">
    <property type="entry name" value="Thioredoxin-like_sf"/>
</dbReference>
<evidence type="ECO:0000259" key="1">
    <source>
        <dbReference type="PROSITE" id="PS51352"/>
    </source>
</evidence>
<organism evidence="2 3">
    <name type="scientific">Nonlabens ponticola</name>
    <dbReference type="NCBI Taxonomy" id="2496866"/>
    <lineage>
        <taxon>Bacteria</taxon>
        <taxon>Pseudomonadati</taxon>
        <taxon>Bacteroidota</taxon>
        <taxon>Flavobacteriia</taxon>
        <taxon>Flavobacteriales</taxon>
        <taxon>Flavobacteriaceae</taxon>
        <taxon>Nonlabens</taxon>
    </lineage>
</organism>
<proteinExistence type="predicted"/>
<protein>
    <submittedName>
        <fullName evidence="2">TlpA family protein disulfide reductase</fullName>
    </submittedName>
</protein>
<accession>A0A3S9MV54</accession>
<dbReference type="Proteomes" id="UP000279600">
    <property type="component" value="Chromosome"/>
</dbReference>
<name>A0A3S9MV54_9FLAO</name>
<reference evidence="2 3" key="1">
    <citation type="submission" date="2018-12" db="EMBL/GenBank/DDBJ databases">
        <title>Complete genome of Nonlabens sp. MJ115.</title>
        <authorList>
            <person name="Choi H.S."/>
            <person name="Jung J."/>
        </authorList>
    </citation>
    <scope>NUCLEOTIDE SEQUENCE [LARGE SCALE GENOMIC DNA]</scope>
    <source>
        <strain evidence="2 3">MJ115</strain>
    </source>
</reference>
<dbReference type="CDD" id="cd02966">
    <property type="entry name" value="TlpA_like_family"/>
    <property type="match status" value="1"/>
</dbReference>